<keyword evidence="5" id="KW-1185">Reference proteome</keyword>
<accession>A0A926VMN5</accession>
<dbReference type="InterPro" id="IPR014721">
    <property type="entry name" value="Ribsml_uS5_D2-typ_fold_subgr"/>
</dbReference>
<evidence type="ECO:0000256" key="2">
    <source>
        <dbReference type="ARBA" id="ARBA00023134"/>
    </source>
</evidence>
<dbReference type="Gene3D" id="3.30.230.10">
    <property type="match status" value="1"/>
</dbReference>
<reference evidence="4" key="2">
    <citation type="submission" date="2020-08" db="EMBL/GenBank/DDBJ databases">
        <authorList>
            <person name="Chen M."/>
            <person name="Teng W."/>
            <person name="Zhao L."/>
            <person name="Hu C."/>
            <person name="Zhou Y."/>
            <person name="Han B."/>
            <person name="Song L."/>
            <person name="Shu W."/>
        </authorList>
    </citation>
    <scope>NUCLEOTIDE SEQUENCE</scope>
    <source>
        <strain evidence="4">FACHB-1375</strain>
    </source>
</reference>
<evidence type="ECO:0000313" key="4">
    <source>
        <dbReference type="EMBL" id="MBD2186499.1"/>
    </source>
</evidence>
<protein>
    <recommendedName>
        <fullName evidence="3">Translation elongation factor EFG/EF2 domain-containing protein</fullName>
    </recommendedName>
</protein>
<dbReference type="SUPFAM" id="SSF54211">
    <property type="entry name" value="Ribosomal protein S5 domain 2-like"/>
    <property type="match status" value="1"/>
</dbReference>
<comment type="caution">
    <text evidence="4">The sequence shown here is derived from an EMBL/GenBank/DDBJ whole genome shotgun (WGS) entry which is preliminary data.</text>
</comment>
<dbReference type="Pfam" id="PF03764">
    <property type="entry name" value="EFG_IV"/>
    <property type="match status" value="1"/>
</dbReference>
<dbReference type="EMBL" id="JACJPW010000220">
    <property type="protein sequence ID" value="MBD2186499.1"/>
    <property type="molecule type" value="Genomic_DNA"/>
</dbReference>
<evidence type="ECO:0000259" key="3">
    <source>
        <dbReference type="Pfam" id="PF03764"/>
    </source>
</evidence>
<evidence type="ECO:0000313" key="5">
    <source>
        <dbReference type="Proteomes" id="UP000641646"/>
    </source>
</evidence>
<feature type="domain" description="Translation elongation factor EFG/EF2" evidence="3">
    <location>
        <begin position="5"/>
        <end position="72"/>
    </location>
</feature>
<keyword evidence="2" id="KW-0342">GTP-binding</keyword>
<proteinExistence type="predicted"/>
<dbReference type="AlphaFoldDB" id="A0A926VMN5"/>
<keyword evidence="1" id="KW-0547">Nucleotide-binding</keyword>
<reference evidence="4" key="1">
    <citation type="journal article" date="2015" name="ISME J.">
        <title>Draft Genome Sequence of Streptomyces incarnatus NRRL8089, which Produces the Nucleoside Antibiotic Sinefungin.</title>
        <authorList>
            <person name="Oshima K."/>
            <person name="Hattori M."/>
            <person name="Shimizu H."/>
            <person name="Fukuda K."/>
            <person name="Nemoto M."/>
            <person name="Inagaki K."/>
            <person name="Tamura T."/>
        </authorList>
    </citation>
    <scope>NUCLEOTIDE SEQUENCE</scope>
    <source>
        <strain evidence="4">FACHB-1375</strain>
    </source>
</reference>
<name>A0A926VMN5_9CYAN</name>
<gene>
    <name evidence="4" type="ORF">H6G03_36545</name>
</gene>
<dbReference type="InterPro" id="IPR005517">
    <property type="entry name" value="Transl_elong_EFG/EF2_IV"/>
</dbReference>
<dbReference type="GO" id="GO:0005525">
    <property type="term" value="F:GTP binding"/>
    <property type="evidence" value="ECO:0007669"/>
    <property type="project" value="UniProtKB-KW"/>
</dbReference>
<dbReference type="InterPro" id="IPR020568">
    <property type="entry name" value="Ribosomal_Su5_D2-typ_SF"/>
</dbReference>
<organism evidence="4 5">
    <name type="scientific">Aerosakkonema funiforme FACHB-1375</name>
    <dbReference type="NCBI Taxonomy" id="2949571"/>
    <lineage>
        <taxon>Bacteria</taxon>
        <taxon>Bacillati</taxon>
        <taxon>Cyanobacteriota</taxon>
        <taxon>Cyanophyceae</taxon>
        <taxon>Oscillatoriophycideae</taxon>
        <taxon>Aerosakkonematales</taxon>
        <taxon>Aerosakkonemataceae</taxon>
        <taxon>Aerosakkonema</taxon>
    </lineage>
</organism>
<sequence length="79" mass="8584">MDWCITSEQIPQEFLPAIIQGIKLAAGAGLGECKPVINLRLLLIDGFYHAVDSRARSYQVASELAVRAAFEQVGLIPIS</sequence>
<evidence type="ECO:0000256" key="1">
    <source>
        <dbReference type="ARBA" id="ARBA00022741"/>
    </source>
</evidence>
<dbReference type="Proteomes" id="UP000641646">
    <property type="component" value="Unassembled WGS sequence"/>
</dbReference>